<dbReference type="EMBL" id="MKZS01000001">
    <property type="protein sequence ID" value="OLT58262.1"/>
    <property type="molecule type" value="Genomic_DNA"/>
</dbReference>
<evidence type="ECO:0000313" key="3">
    <source>
        <dbReference type="Proteomes" id="UP000186657"/>
    </source>
</evidence>
<sequence>MNRRDFLEQEKKDLEEKISDIPSQMRFLDPASSEYQNLKRRSDIYFYQLEEIETQLSSYQQSSLTNNKRGNIFDKQLPKIDFRKPRNLINQILDKFASTRKGGSAFFLIENIKETKGELLVYDIRDDLTKESDDWRHYPINVIANNIVDEQSLLRAIANFIPNSNSETQTVDNPQQDAINIIDKITNGLQVGSLVFFELNDWDALGENQDSLLCWFMEYFWIPLTKKQSQLSQTYSKIIIILFMTTSYSCLSEKCQCLPHFSPKLKFNKQKILKLSLPREWTQKDIREWIEDTYKDYSIQKSWLESKYIFNYSKGNPEKTCYMLKQKFNKL</sequence>
<evidence type="ECO:0000259" key="1">
    <source>
        <dbReference type="Pfam" id="PF19995"/>
    </source>
</evidence>
<gene>
    <name evidence="2" type="ORF">BJP37_03575</name>
</gene>
<organism evidence="2 3">
    <name type="scientific">Moorena bouillonii PNG</name>
    <dbReference type="NCBI Taxonomy" id="568701"/>
    <lineage>
        <taxon>Bacteria</taxon>
        <taxon>Bacillati</taxon>
        <taxon>Cyanobacteriota</taxon>
        <taxon>Cyanophyceae</taxon>
        <taxon>Coleofasciculales</taxon>
        <taxon>Coleofasciculaceae</taxon>
        <taxon>Moorena</taxon>
    </lineage>
</organism>
<dbReference type="Pfam" id="PF19995">
    <property type="entry name" value="iSTAND"/>
    <property type="match status" value="1"/>
</dbReference>
<reference evidence="2 3" key="1">
    <citation type="submission" date="2016-10" db="EMBL/GenBank/DDBJ databases">
        <title>Comparative genomics uncovers the prolific and rare metabolic potential of the cyanobacterial genus Moorea.</title>
        <authorList>
            <person name="Leao T."/>
            <person name="Castelao G."/>
            <person name="Korobeynikov A."/>
            <person name="Monroe E.A."/>
            <person name="Podell S."/>
            <person name="Glukhov E."/>
            <person name="Allen E."/>
            <person name="Gerwick W.H."/>
            <person name="Gerwick L."/>
        </authorList>
    </citation>
    <scope>NUCLEOTIDE SEQUENCE [LARGE SCALE GENOMIC DNA]</scope>
    <source>
        <strain evidence="2 3">PNG5-198</strain>
    </source>
</reference>
<dbReference type="InterPro" id="IPR045475">
    <property type="entry name" value="iSTAND"/>
</dbReference>
<comment type="caution">
    <text evidence="2">The sequence shown here is derived from an EMBL/GenBank/DDBJ whole genome shotgun (WGS) entry which is preliminary data.</text>
</comment>
<name>A0A1U7MX42_9CYAN</name>
<evidence type="ECO:0000313" key="2">
    <source>
        <dbReference type="EMBL" id="OLT58262.1"/>
    </source>
</evidence>
<protein>
    <recommendedName>
        <fullName evidence="1">Inactive STAND domain-containing protein</fullName>
    </recommendedName>
</protein>
<accession>A0A1U7MX42</accession>
<proteinExistence type="predicted"/>
<feature type="domain" description="Inactive STAND" evidence="1">
    <location>
        <begin position="79"/>
        <end position="242"/>
    </location>
</feature>
<dbReference type="RefSeq" id="WP_075896571.1">
    <property type="nucleotide sequence ID" value="NZ_MKZS01000001.1"/>
</dbReference>
<dbReference type="Proteomes" id="UP000186657">
    <property type="component" value="Unassembled WGS sequence"/>
</dbReference>
<keyword evidence="3" id="KW-1185">Reference proteome</keyword>
<dbReference type="AlphaFoldDB" id="A0A1U7MX42"/>